<proteinExistence type="evidence at transcript level"/>
<accession>A0A0A6ZH24</accession>
<organism evidence="1">
    <name type="scientific">Homo sapiens</name>
    <name type="common">Human</name>
    <dbReference type="NCBI Taxonomy" id="9606"/>
    <lineage>
        <taxon>Eukaryota</taxon>
        <taxon>Metazoa</taxon>
        <taxon>Chordata</taxon>
        <taxon>Craniata</taxon>
        <taxon>Vertebrata</taxon>
        <taxon>Euteleostomi</taxon>
        <taxon>Mammalia</taxon>
        <taxon>Eutheria</taxon>
        <taxon>Euarchontoglires</taxon>
        <taxon>Primates</taxon>
        <taxon>Haplorrhini</taxon>
        <taxon>Catarrhini</taxon>
        <taxon>Hominidae</taxon>
        <taxon>Homo</taxon>
    </lineage>
</organism>
<evidence type="ECO:0000313" key="2">
    <source>
        <dbReference type="EMBL" id="EAW71769.1"/>
    </source>
</evidence>
<dbReference type="ChiTaRS" id="HIP1">
    <property type="organism name" value="human"/>
</dbReference>
<reference evidence="1" key="3">
    <citation type="submission" date="2012-10" db="EMBL/GenBank/DDBJ databases">
        <title>SHON is a novel estrogen regulated oncogene in mammary carcinoma and predicts patient response to endocrine therapy.</title>
        <authorList>
            <person name="Jung Y."/>
            <person name="Abdel-Fatah T.M.A."/>
            <person name="Chan S.Y.T."/>
            <person name="Nolan C.C."/>
            <person name="Green A.R."/>
            <person name="Ellis I.O."/>
            <person name="Li L."/>
            <person name="Huang B."/>
            <person name="Chen L."/>
            <person name="Ma R.Z."/>
            <person name="Kong X."/>
            <person name="Zhu T."/>
            <person name="Xu B."/>
            <person name="Perry J.K."/>
            <person name="Lobie P.E."/>
            <person name="Liu D.-X."/>
        </authorList>
    </citation>
    <scope>NUCLEOTIDE SEQUENCE</scope>
</reference>
<name>A0A0A6ZH24_HUMAN</name>
<dbReference type="AlphaFoldDB" id="A0A0A6ZH24"/>
<dbReference type="PeptideAtlas" id="A0A0A6ZH24"/>
<protein>
    <submittedName>
        <fullName evidence="2">HCG1795174</fullName>
    </submittedName>
    <submittedName>
        <fullName evidence="1">SHONbeta</fullName>
    </submittedName>
</protein>
<dbReference type="EMBL" id="CH471220">
    <property type="protein sequence ID" value="EAW71769.1"/>
    <property type="molecule type" value="Genomic_DNA"/>
</dbReference>
<sequence length="151" mass="16034">MDRMASSMKQVPNPLPKVLSRRGVGAGLEAAERESFERTQGRCWSSLASRIPSLEPGHMPIKRLSLLCLPSSVLASIPSDQPCIPTPASLLQEALPPQLSCTILTFHLATVTARGGTTDLPHGPATAPISNQTLGVFPTQSITSHFQALGK</sequence>
<gene>
    <name evidence="1" type="primary">SHON</name>
    <name evidence="2" type="ORF">hCG_1795174</name>
</gene>
<reference evidence="2" key="2">
    <citation type="submission" date="2005-07" db="EMBL/GenBank/DDBJ databases">
        <authorList>
            <person name="Mural R.J."/>
            <person name="Istrail S."/>
            <person name="Sutton G."/>
            <person name="Florea L."/>
            <person name="Halpern A.L."/>
            <person name="Mobarry C.M."/>
            <person name="Lippert R."/>
            <person name="Walenz B."/>
            <person name="Shatkay H."/>
            <person name="Dew I."/>
            <person name="Miller J.R."/>
            <person name="Flanigan M.J."/>
            <person name="Edwards N.J."/>
            <person name="Bolanos R."/>
            <person name="Fasulo D."/>
            <person name="Halldorsson B.V."/>
            <person name="Hannenhalli S."/>
            <person name="Turner R."/>
            <person name="Yooseph S."/>
            <person name="Lu F."/>
            <person name="Nusskern D.R."/>
            <person name="Shue B.C."/>
            <person name="Zheng X.H."/>
            <person name="Zhong F."/>
            <person name="Delcher A.L."/>
            <person name="Huson D.H."/>
            <person name="Kravitz S.A."/>
            <person name="Mouchard L."/>
            <person name="Reinert K."/>
            <person name="Remington K.A."/>
            <person name="Clark A.G."/>
            <person name="Waterman M.S."/>
            <person name="Eichler E.E."/>
            <person name="Adams M.D."/>
            <person name="Hunkapiller M.W."/>
            <person name="Myers E.W."/>
            <person name="Venter J.C."/>
        </authorList>
    </citation>
    <scope>NUCLEOTIDE SEQUENCE</scope>
</reference>
<dbReference type="EMBL" id="JX965370">
    <property type="protein sequence ID" value="AGS49178.1"/>
    <property type="molecule type" value="mRNA"/>
</dbReference>
<evidence type="ECO:0000313" key="1">
    <source>
        <dbReference type="EMBL" id="AGS49178.1"/>
    </source>
</evidence>
<reference evidence="2" key="1">
    <citation type="journal article" date="2001" name="Science">
        <title>The sequence of the human genome.</title>
        <authorList>
            <person name="Venter J.C."/>
            <person name="Adams M.D."/>
            <person name="Myers E.W."/>
            <person name="Li P.W."/>
            <person name="Mural R.J."/>
            <person name="Sutton G.G."/>
            <person name="Smith H.O."/>
            <person name="Yandell M."/>
            <person name="Evans C.A."/>
            <person name="Holt R.A."/>
            <person name="Gocayne J.D."/>
            <person name="Amanatides P."/>
            <person name="Ballew R.M."/>
            <person name="Huson D.H."/>
            <person name="Wortman J.R."/>
            <person name="Zhang Q."/>
            <person name="Kodira C.D."/>
            <person name="Zheng X.H."/>
            <person name="Chen L."/>
            <person name="Skupski M."/>
            <person name="Subramanian G."/>
            <person name="Thomas P.D."/>
            <person name="Zhang J."/>
            <person name="Gabor Miklos G.L."/>
            <person name="Nelson C."/>
            <person name="Broder S."/>
            <person name="Clark A.G."/>
            <person name="Nadeau J."/>
            <person name="McKusick V.A."/>
            <person name="Zinder N."/>
            <person name="Levine A.J."/>
            <person name="Roberts R.J."/>
            <person name="Simon M."/>
            <person name="Slayman C."/>
            <person name="Hunkapiller M."/>
            <person name="Bolanos R."/>
            <person name="Delcher A."/>
            <person name="Dew I."/>
            <person name="Fasulo D."/>
            <person name="Flanigan M."/>
            <person name="Florea L."/>
            <person name="Halpern A."/>
            <person name="Hannenhalli S."/>
            <person name="Kravitz S."/>
            <person name="Levy S."/>
            <person name="Mobarry C."/>
            <person name="Reinert K."/>
            <person name="Remington K."/>
            <person name="Abu-Threideh J."/>
            <person name="Beasley E."/>
            <person name="Biddick K."/>
            <person name="Bonazzi V."/>
            <person name="Brandon R."/>
            <person name="Cargill M."/>
            <person name="Chandramouliswaran I."/>
            <person name="Charlab R."/>
            <person name="Chaturvedi K."/>
            <person name="Deng Z."/>
            <person name="Di Francesco V."/>
            <person name="Dunn P."/>
            <person name="Eilbeck K."/>
            <person name="Evangelista C."/>
            <person name="Gabrielian A.E."/>
            <person name="Gan W."/>
            <person name="Ge W."/>
            <person name="Gong F."/>
            <person name="Gu Z."/>
            <person name="Guan P."/>
            <person name="Heiman T.J."/>
            <person name="Higgins M.E."/>
            <person name="Ji R.R."/>
            <person name="Ke Z."/>
            <person name="Ketchum K.A."/>
            <person name="Lai Z."/>
            <person name="Lei Y."/>
            <person name="Li Z."/>
            <person name="Li J."/>
            <person name="Liang Y."/>
            <person name="Lin X."/>
            <person name="Lu F."/>
            <person name="Merkulov G.V."/>
            <person name="Milshina N."/>
            <person name="Moore H.M."/>
            <person name="Naik A.K."/>
            <person name="Narayan V.A."/>
            <person name="Neelam B."/>
            <person name="Nusskern D."/>
            <person name="Rusch D.B."/>
            <person name="Salzberg S."/>
            <person name="Shao W."/>
            <person name="Shue B."/>
            <person name="Sun J."/>
            <person name="Wang Z."/>
            <person name="Wang A."/>
            <person name="Wang X."/>
            <person name="Wang J."/>
            <person name="Wei M."/>
            <person name="Wides R."/>
            <person name="Xiao C."/>
            <person name="Yan C."/>
            <person name="Yao A."/>
            <person name="Ye J."/>
            <person name="Zhan M."/>
            <person name="Zhang W."/>
            <person name="Zhang H."/>
            <person name="Zhao Q."/>
            <person name="Zheng L."/>
            <person name="Zhong F."/>
            <person name="Zhong W."/>
            <person name="Zhu S."/>
            <person name="Zhao S."/>
            <person name="Gilbert D."/>
            <person name="Baumhueter S."/>
            <person name="Spier G."/>
            <person name="Carter C."/>
            <person name="Cravchik A."/>
            <person name="Woodage T."/>
            <person name="Ali F."/>
            <person name="An H."/>
            <person name="Awe A."/>
            <person name="Baldwin D."/>
            <person name="Baden H."/>
            <person name="Barnstead M."/>
            <person name="Barrow I."/>
            <person name="Beeson K."/>
            <person name="Busam D."/>
            <person name="Carver A."/>
            <person name="Center A."/>
            <person name="Cheng M.L."/>
            <person name="Curry L."/>
            <person name="Danaher S."/>
            <person name="Davenport L."/>
            <person name="Desilets R."/>
            <person name="Dietz S."/>
            <person name="Dodson K."/>
            <person name="Doup L."/>
            <person name="Ferriera S."/>
            <person name="Garg N."/>
            <person name="Gluecksmann A."/>
            <person name="Hart B."/>
            <person name="Haynes J."/>
            <person name="Haynes C."/>
            <person name="Heiner C."/>
            <person name="Hladun S."/>
            <person name="Hostin D."/>
            <person name="Houck J."/>
            <person name="Howland T."/>
            <person name="Ibegwam C."/>
            <person name="Johnson J."/>
            <person name="Kalush F."/>
            <person name="Kline L."/>
            <person name="Koduru S."/>
            <person name="Love A."/>
            <person name="Mann F."/>
            <person name="May D."/>
            <person name="McCawley S."/>
            <person name="McIntosh T."/>
            <person name="McMullen I."/>
            <person name="Moy M."/>
            <person name="Moy L."/>
            <person name="Murphy B."/>
            <person name="Nelson K."/>
            <person name="Pfannkoch C."/>
            <person name="Pratts E."/>
            <person name="Puri V."/>
            <person name="Qureshi H."/>
            <person name="Reardon M."/>
            <person name="Rodriguez R."/>
            <person name="Rogers Y.H."/>
            <person name="Romblad D."/>
            <person name="Ruhfel B."/>
            <person name="Scott R."/>
            <person name="Sitter C."/>
            <person name="Smallwood M."/>
            <person name="Stewart E."/>
            <person name="Strong R."/>
            <person name="Suh E."/>
            <person name="Thomas R."/>
            <person name="Tint N.N."/>
            <person name="Tse S."/>
            <person name="Vech C."/>
            <person name="Wang G."/>
            <person name="Wetter J."/>
            <person name="Williams S."/>
            <person name="Williams M."/>
            <person name="Windsor S."/>
            <person name="Winn-Deen E."/>
            <person name="Wolfe K."/>
            <person name="Zaveri J."/>
            <person name="Zaveri K."/>
            <person name="Abril J.F."/>
            <person name="Guigo R."/>
            <person name="Campbell M.J."/>
            <person name="Sjolander K.V."/>
            <person name="Karlak B."/>
            <person name="Kejariwal A."/>
            <person name="Mi H."/>
            <person name="Lazareva B."/>
            <person name="Hatton T."/>
            <person name="Narechania A."/>
            <person name="Diemer K."/>
            <person name="Muruganujan A."/>
            <person name="Guo N."/>
            <person name="Sato S."/>
            <person name="Bafna V."/>
            <person name="Istrail S."/>
            <person name="Lippert R."/>
            <person name="Schwartz R."/>
            <person name="Walenz B."/>
            <person name="Yooseph S."/>
            <person name="Allen D."/>
            <person name="Basu A."/>
            <person name="Baxendale J."/>
            <person name="Blick L."/>
            <person name="Caminha M."/>
            <person name="Carnes-Stine J."/>
            <person name="Caulk P."/>
            <person name="Chiang Y.H."/>
            <person name="Coyne M."/>
            <person name="Dahlke C."/>
            <person name="Mays A."/>
            <person name="Dombroski M."/>
            <person name="Donnelly M."/>
            <person name="Ely D."/>
            <person name="Esparham S."/>
            <person name="Fosler C."/>
            <person name="Gire H."/>
            <person name="Glanowski S."/>
            <person name="Glasser K."/>
            <person name="Glodek A."/>
            <person name="Gorokhov M."/>
            <person name="Graham K."/>
            <person name="Gropman B."/>
            <person name="Harris M."/>
            <person name="Heil J."/>
            <person name="Henderson S."/>
            <person name="Hoover J."/>
            <person name="Jennings D."/>
            <person name="Jordan C."/>
            <person name="Jordan J."/>
            <person name="Kasha J."/>
            <person name="Kagan L."/>
            <person name="Kraft C."/>
            <person name="Levitsky A."/>
            <person name="Lewis M."/>
            <person name="Liu X."/>
            <person name="Lopez J."/>
            <person name="Ma D."/>
            <person name="Majoros W."/>
            <person name="McDaniel J."/>
            <person name="Murphy S."/>
            <person name="Newman M."/>
            <person name="Nguyen T."/>
            <person name="Nguyen N."/>
            <person name="Nodell M."/>
            <person name="Pan S."/>
            <person name="Peck J."/>
            <person name="Peterson M."/>
            <person name="Rowe W."/>
            <person name="Sanders R."/>
            <person name="Scott J."/>
            <person name="Simpson M."/>
            <person name="Smith T."/>
            <person name="Sprague A."/>
            <person name="Stockwell T."/>
            <person name="Turner R."/>
            <person name="Venter E."/>
            <person name="Wang M."/>
            <person name="Wen M."/>
            <person name="Wu D."/>
            <person name="Wu M."/>
            <person name="Xia A."/>
            <person name="Zandieh A."/>
            <person name="Zhu X."/>
        </authorList>
    </citation>
    <scope>NUCLEOTIDE SEQUENCE</scope>
</reference>